<dbReference type="PANTHER" id="PTHR43649">
    <property type="entry name" value="ARABINOSE-BINDING PROTEIN-RELATED"/>
    <property type="match status" value="1"/>
</dbReference>
<keyword evidence="6" id="KW-1185">Reference proteome</keyword>
<keyword evidence="4" id="KW-0732">Signal</keyword>
<dbReference type="InterPro" id="IPR050490">
    <property type="entry name" value="Bact_solute-bd_prot1"/>
</dbReference>
<evidence type="ECO:0000256" key="1">
    <source>
        <dbReference type="ARBA" id="ARBA00004418"/>
    </source>
</evidence>
<feature type="chain" id="PRO_5045134465" evidence="4">
    <location>
        <begin position="24"/>
        <end position="409"/>
    </location>
</feature>
<dbReference type="InterPro" id="IPR006059">
    <property type="entry name" value="SBP"/>
</dbReference>
<gene>
    <name evidence="5" type="ORF">QO011_002891</name>
</gene>
<dbReference type="PANTHER" id="PTHR43649:SF14">
    <property type="entry name" value="BLR3389 PROTEIN"/>
    <property type="match status" value="1"/>
</dbReference>
<dbReference type="Pfam" id="PF13416">
    <property type="entry name" value="SBP_bac_8"/>
    <property type="match status" value="1"/>
</dbReference>
<accession>A0ABU0J8E7</accession>
<dbReference type="RefSeq" id="WP_307273042.1">
    <property type="nucleotide sequence ID" value="NZ_JAUSVX010000004.1"/>
</dbReference>
<comment type="subcellular location">
    <subcellularLocation>
        <location evidence="1">Periplasm</location>
    </subcellularLocation>
</comment>
<comment type="caution">
    <text evidence="5">The sequence shown here is derived from an EMBL/GenBank/DDBJ whole genome shotgun (WGS) entry which is preliminary data.</text>
</comment>
<dbReference type="Proteomes" id="UP001242480">
    <property type="component" value="Unassembled WGS sequence"/>
</dbReference>
<evidence type="ECO:0000256" key="3">
    <source>
        <dbReference type="ARBA" id="ARBA00022764"/>
    </source>
</evidence>
<dbReference type="Gene3D" id="3.40.190.10">
    <property type="entry name" value="Periplasmic binding protein-like II"/>
    <property type="match status" value="2"/>
</dbReference>
<evidence type="ECO:0000256" key="4">
    <source>
        <dbReference type="SAM" id="SignalP"/>
    </source>
</evidence>
<evidence type="ECO:0000256" key="2">
    <source>
        <dbReference type="ARBA" id="ARBA00008520"/>
    </source>
</evidence>
<feature type="signal peptide" evidence="4">
    <location>
        <begin position="1"/>
        <end position="23"/>
    </location>
</feature>
<keyword evidence="5" id="KW-0813">Transport</keyword>
<evidence type="ECO:0000313" key="5">
    <source>
        <dbReference type="EMBL" id="MDQ0469875.1"/>
    </source>
</evidence>
<evidence type="ECO:0000313" key="6">
    <source>
        <dbReference type="Proteomes" id="UP001242480"/>
    </source>
</evidence>
<proteinExistence type="inferred from homology"/>
<keyword evidence="3" id="KW-0574">Periplasm</keyword>
<name>A0ABU0J8E7_9HYPH</name>
<sequence>MTARWMRTVLAAIAIGASTMAFAEPLKLYHDKYFWQESMKRMATYAESKGHPFVPTPYATDQYQAFIATGVQSGNAPEIFTWWNGTKLKDLVDADALQPLDDVWKEAVSAGQMDPASAELYTVDGKIYGVPLHLSSWVVFYNKALFKQAGLEPPKSWSDLLAACDKLKAAGITPFDATVQDGWRGFIWFEELLLRTDPAAYMKLNSGELSYTSPQVKAVFKLWGDLYAKGYFTPATSNEEVLNFARGKAAMYLMGDWAIQNIKEGGMKPGEDFGAFVMPNVDPSLPPSVINEGAPIVVSKAGAKNPDVMAFVKWWMTDEAASQWAKDPSLNIGNIKAPKPNVVVEDVAKVLAATKAKPYPRYWEASPSDIVLPAVEQFNKFMVTPTPEVADQVMAAVDKIASDYWAAHK</sequence>
<keyword evidence="5" id="KW-0762">Sugar transport</keyword>
<dbReference type="EMBL" id="JAUSVX010000004">
    <property type="protein sequence ID" value="MDQ0469875.1"/>
    <property type="molecule type" value="Genomic_DNA"/>
</dbReference>
<protein>
    <submittedName>
        <fullName evidence="5">Multiple sugar transport system substrate-binding protein</fullName>
    </submittedName>
</protein>
<comment type="similarity">
    <text evidence="2">Belongs to the bacterial solute-binding protein 1 family.</text>
</comment>
<organism evidence="5 6">
    <name type="scientific">Labrys wisconsinensis</name>
    <dbReference type="NCBI Taxonomy" id="425677"/>
    <lineage>
        <taxon>Bacteria</taxon>
        <taxon>Pseudomonadati</taxon>
        <taxon>Pseudomonadota</taxon>
        <taxon>Alphaproteobacteria</taxon>
        <taxon>Hyphomicrobiales</taxon>
        <taxon>Xanthobacteraceae</taxon>
        <taxon>Labrys</taxon>
    </lineage>
</organism>
<reference evidence="5 6" key="1">
    <citation type="submission" date="2023-07" db="EMBL/GenBank/DDBJ databases">
        <title>Genomic Encyclopedia of Type Strains, Phase IV (KMG-IV): sequencing the most valuable type-strain genomes for metagenomic binning, comparative biology and taxonomic classification.</title>
        <authorList>
            <person name="Goeker M."/>
        </authorList>
    </citation>
    <scope>NUCLEOTIDE SEQUENCE [LARGE SCALE GENOMIC DNA]</scope>
    <source>
        <strain evidence="5 6">DSM 19619</strain>
    </source>
</reference>
<dbReference type="SUPFAM" id="SSF53850">
    <property type="entry name" value="Periplasmic binding protein-like II"/>
    <property type="match status" value="1"/>
</dbReference>